<dbReference type="Proteomes" id="UP001235939">
    <property type="component" value="Chromosome 22"/>
</dbReference>
<protein>
    <submittedName>
        <fullName evidence="1">Uncharacterized protein</fullName>
    </submittedName>
</protein>
<accession>A0ABY6LNZ2</accession>
<evidence type="ECO:0000313" key="1">
    <source>
        <dbReference type="EMBL" id="UYV82821.1"/>
    </source>
</evidence>
<sequence>MPSFGESTIIDEEDYEVDSEYDTFYDSDDTIIYNYESETVSVNEETWLNVSNNDIARVRHNFTAQSGLTQNISPQSKPIDYFYLFFTAELLNQIVLQTNK</sequence>
<name>A0ABY6LNZ2_9ARAC</name>
<keyword evidence="2" id="KW-1185">Reference proteome</keyword>
<gene>
    <name evidence="1" type="ORF">LAZ67_22000974</name>
</gene>
<evidence type="ECO:0000313" key="2">
    <source>
        <dbReference type="Proteomes" id="UP001235939"/>
    </source>
</evidence>
<reference evidence="1 2" key="1">
    <citation type="submission" date="2022-03" db="EMBL/GenBank/DDBJ databases">
        <title>A chromosomal length assembly of Cordylochernes scorpioides.</title>
        <authorList>
            <person name="Zeh D."/>
            <person name="Zeh J."/>
        </authorList>
    </citation>
    <scope>NUCLEOTIDE SEQUENCE [LARGE SCALE GENOMIC DNA]</scope>
    <source>
        <strain evidence="1">IN4F17</strain>
        <tissue evidence="1">Whole Body</tissue>
    </source>
</reference>
<dbReference type="EMBL" id="CP092884">
    <property type="protein sequence ID" value="UYV82821.1"/>
    <property type="molecule type" value="Genomic_DNA"/>
</dbReference>
<proteinExistence type="predicted"/>
<organism evidence="1 2">
    <name type="scientific">Cordylochernes scorpioides</name>
    <dbReference type="NCBI Taxonomy" id="51811"/>
    <lineage>
        <taxon>Eukaryota</taxon>
        <taxon>Metazoa</taxon>
        <taxon>Ecdysozoa</taxon>
        <taxon>Arthropoda</taxon>
        <taxon>Chelicerata</taxon>
        <taxon>Arachnida</taxon>
        <taxon>Pseudoscorpiones</taxon>
        <taxon>Cheliferoidea</taxon>
        <taxon>Chernetidae</taxon>
        <taxon>Cordylochernes</taxon>
    </lineage>
</organism>